<dbReference type="PANTHER" id="PTHR30386">
    <property type="entry name" value="MEMBRANE FUSION SUBUNIT OF EMRAB-TOLC MULTIDRUG EFFLUX PUMP"/>
    <property type="match status" value="1"/>
</dbReference>
<evidence type="ECO:0000313" key="7">
    <source>
        <dbReference type="Proteomes" id="UP001610063"/>
    </source>
</evidence>
<keyword evidence="3" id="KW-1133">Transmembrane helix</keyword>
<keyword evidence="5" id="KW-0175">Coiled coil</keyword>
<evidence type="ECO:0000256" key="3">
    <source>
        <dbReference type="ARBA" id="ARBA00022989"/>
    </source>
</evidence>
<reference evidence="6 7" key="1">
    <citation type="journal article" date="2013" name="Int. J. Syst. Evol. Microbiol.">
        <title>Marinoscillum luteum sp. nov., isolated from marine sediment.</title>
        <authorList>
            <person name="Cha I.T."/>
            <person name="Park S.J."/>
            <person name="Kim S.J."/>
            <person name="Kim J.G."/>
            <person name="Jung M.Y."/>
            <person name="Shin K.S."/>
            <person name="Kwon K.K."/>
            <person name="Yang S.H."/>
            <person name="Seo Y.S."/>
            <person name="Rhee S.K."/>
        </authorList>
    </citation>
    <scope>NUCLEOTIDE SEQUENCE [LARGE SCALE GENOMIC DNA]</scope>
    <source>
        <strain evidence="6 7">KCTC 23939</strain>
    </source>
</reference>
<comment type="caution">
    <text evidence="6">The sequence shown here is derived from an EMBL/GenBank/DDBJ whole genome shotgun (WGS) entry which is preliminary data.</text>
</comment>
<keyword evidence="7" id="KW-1185">Reference proteome</keyword>
<organism evidence="6 7">
    <name type="scientific">Marinoscillum luteum</name>
    <dbReference type="NCBI Taxonomy" id="861051"/>
    <lineage>
        <taxon>Bacteria</taxon>
        <taxon>Pseudomonadati</taxon>
        <taxon>Bacteroidota</taxon>
        <taxon>Cytophagia</taxon>
        <taxon>Cytophagales</taxon>
        <taxon>Reichenbachiellaceae</taxon>
        <taxon>Marinoscillum</taxon>
    </lineage>
</organism>
<dbReference type="PANTHER" id="PTHR30386:SF26">
    <property type="entry name" value="TRANSPORT PROTEIN COMB"/>
    <property type="match status" value="1"/>
</dbReference>
<feature type="coiled-coil region" evidence="5">
    <location>
        <begin position="171"/>
        <end position="205"/>
    </location>
</feature>
<evidence type="ECO:0000313" key="6">
    <source>
        <dbReference type="EMBL" id="MFH6982285.1"/>
    </source>
</evidence>
<dbReference type="InterPro" id="IPR050739">
    <property type="entry name" value="MFP"/>
</dbReference>
<keyword evidence="4" id="KW-0472">Membrane</keyword>
<protein>
    <submittedName>
        <fullName evidence="6">HlyD family secretion protein</fullName>
    </submittedName>
</protein>
<comment type="subcellular location">
    <subcellularLocation>
        <location evidence="1">Membrane</location>
        <topology evidence="1">Single-pass membrane protein</topology>
    </subcellularLocation>
</comment>
<evidence type="ECO:0000256" key="1">
    <source>
        <dbReference type="ARBA" id="ARBA00004167"/>
    </source>
</evidence>
<dbReference type="RefSeq" id="WP_159579951.1">
    <property type="nucleotide sequence ID" value="NZ_JBIPKE010000011.1"/>
</dbReference>
<accession>A0ABW7N3V1</accession>
<evidence type="ECO:0000256" key="2">
    <source>
        <dbReference type="ARBA" id="ARBA00022692"/>
    </source>
</evidence>
<dbReference type="Proteomes" id="UP001610063">
    <property type="component" value="Unassembled WGS sequence"/>
</dbReference>
<gene>
    <name evidence="6" type="ORF">ACHKAR_02490</name>
</gene>
<keyword evidence="2" id="KW-0812">Transmembrane</keyword>
<proteinExistence type="predicted"/>
<evidence type="ECO:0000256" key="5">
    <source>
        <dbReference type="SAM" id="Coils"/>
    </source>
</evidence>
<dbReference type="EMBL" id="JBIPKE010000011">
    <property type="protein sequence ID" value="MFH6982285.1"/>
    <property type="molecule type" value="Genomic_DNA"/>
</dbReference>
<sequence length="334" mass="37881">MSKKLFVLIWVVLGVSLAVISLRYKSRTEALVAVVESQVTAVSYQKPVIIERIYVIPGQEVNVGDTLVVVSRPDLNLDIERKTNEQERVVSGIVQANQDYLSKKELLTIEREGKINRLISERSELQTELNQQTRIRQQLSGGMLSTTADSLKIIQLKAIETEISDLKRFYAQEIQRQQLQLNEQLEIQKKEIELIEKELQALYDERNTLVRVAKFQGIVGTLDVHLDELVPAFKTLLSIYESHPSIIKAYINERFTSMVKPGDTVKVVSENRLYSITGYVKELGARITAYPGKIQSPTANTVSYGQEIFISIPTDNSFLNGEKVFVYPQMSTTQ</sequence>
<name>A0ABW7N3V1_9BACT</name>
<evidence type="ECO:0000256" key="4">
    <source>
        <dbReference type="ARBA" id="ARBA00023136"/>
    </source>
</evidence>